<evidence type="ECO:0000313" key="8">
    <source>
        <dbReference type="EMBL" id="TKK65010.1"/>
    </source>
</evidence>
<dbReference type="EMBL" id="SZQL01000025">
    <property type="protein sequence ID" value="TKK65010.1"/>
    <property type="molecule type" value="Genomic_DNA"/>
</dbReference>
<comment type="catalytic activity">
    <reaction evidence="1 7">
        <text>dTDP-4-dehydro-6-deoxy-alpha-D-glucose = dTDP-4-dehydro-beta-L-rhamnose</text>
        <dbReference type="Rhea" id="RHEA:16969"/>
        <dbReference type="ChEBI" id="CHEBI:57649"/>
        <dbReference type="ChEBI" id="CHEBI:62830"/>
        <dbReference type="EC" id="5.1.3.13"/>
    </reaction>
</comment>
<keyword evidence="9" id="KW-1185">Reference proteome</keyword>
<gene>
    <name evidence="8" type="primary">rfbC</name>
    <name evidence="8" type="ORF">FC093_21135</name>
</gene>
<evidence type="ECO:0000256" key="4">
    <source>
        <dbReference type="ARBA" id="ARBA00019595"/>
    </source>
</evidence>
<dbReference type="AlphaFoldDB" id="A0A4U3KRT3"/>
<dbReference type="OrthoDB" id="9800680at2"/>
<dbReference type="GO" id="GO:0008830">
    <property type="term" value="F:dTDP-4-dehydrorhamnose 3,5-epimerase activity"/>
    <property type="evidence" value="ECO:0007669"/>
    <property type="project" value="UniProtKB-UniRule"/>
</dbReference>
<dbReference type="Proteomes" id="UP000305848">
    <property type="component" value="Unassembled WGS sequence"/>
</dbReference>
<organism evidence="8 9">
    <name type="scientific">Ilyomonas limi</name>
    <dbReference type="NCBI Taxonomy" id="2575867"/>
    <lineage>
        <taxon>Bacteria</taxon>
        <taxon>Pseudomonadati</taxon>
        <taxon>Bacteroidota</taxon>
        <taxon>Chitinophagia</taxon>
        <taxon>Chitinophagales</taxon>
        <taxon>Chitinophagaceae</taxon>
        <taxon>Ilyomonas</taxon>
    </lineage>
</organism>
<dbReference type="RefSeq" id="WP_137263809.1">
    <property type="nucleotide sequence ID" value="NZ_SZQL01000025.1"/>
</dbReference>
<evidence type="ECO:0000313" key="9">
    <source>
        <dbReference type="Proteomes" id="UP000305848"/>
    </source>
</evidence>
<dbReference type="Gene3D" id="2.60.120.10">
    <property type="entry name" value="Jelly Rolls"/>
    <property type="match status" value="1"/>
</dbReference>
<evidence type="ECO:0000256" key="5">
    <source>
        <dbReference type="PIRSR" id="PIRSR600888-1"/>
    </source>
</evidence>
<name>A0A4U3KRT3_9BACT</name>
<dbReference type="PANTHER" id="PTHR21047:SF2">
    <property type="entry name" value="THYMIDINE DIPHOSPHO-4-KETO-RHAMNOSE 3,5-EPIMERASE"/>
    <property type="match status" value="1"/>
</dbReference>
<keyword evidence="7 8" id="KW-0413">Isomerase</keyword>
<evidence type="ECO:0000256" key="1">
    <source>
        <dbReference type="ARBA" id="ARBA00001298"/>
    </source>
</evidence>
<dbReference type="CDD" id="cd00438">
    <property type="entry name" value="cupin_RmlC"/>
    <property type="match status" value="1"/>
</dbReference>
<reference evidence="8 9" key="1">
    <citation type="submission" date="2019-05" db="EMBL/GenBank/DDBJ databases">
        <title>Panacibacter sp. strain 17mud1-8 Genome sequencing and assembly.</title>
        <authorList>
            <person name="Chhetri G."/>
        </authorList>
    </citation>
    <scope>NUCLEOTIDE SEQUENCE [LARGE SCALE GENOMIC DNA]</scope>
    <source>
        <strain evidence="8 9">17mud1-8</strain>
    </source>
</reference>
<dbReference type="EC" id="5.1.3.13" evidence="3 7"/>
<comment type="caution">
    <text evidence="8">The sequence shown here is derived from an EMBL/GenBank/DDBJ whole genome shotgun (WGS) entry which is preliminary data.</text>
</comment>
<dbReference type="GO" id="GO:0005829">
    <property type="term" value="C:cytosol"/>
    <property type="evidence" value="ECO:0007669"/>
    <property type="project" value="TreeGrafter"/>
</dbReference>
<dbReference type="GO" id="GO:0000271">
    <property type="term" value="P:polysaccharide biosynthetic process"/>
    <property type="evidence" value="ECO:0007669"/>
    <property type="project" value="TreeGrafter"/>
</dbReference>
<dbReference type="SUPFAM" id="SSF51182">
    <property type="entry name" value="RmlC-like cupins"/>
    <property type="match status" value="1"/>
</dbReference>
<comment type="similarity">
    <text evidence="7">Belongs to the dTDP-4-dehydrorhamnose 3,5-epimerase family.</text>
</comment>
<dbReference type="UniPathway" id="UPA00124"/>
<accession>A0A4U3KRT3</accession>
<sequence>MLFTKTKLKGAYVIEIERKKDERGFFARTYCQREYEAQGIDFNIVQANVSYNKKKATLRGLHAQLAPYKESKLVRCSCGSIYDVIVDMRKNSSTYLQWHGEELTADNSKMMYIPEGFAHGFITLEDNTEVVYHMSEYYTPGAEIGFRWNDPAFNIQWPLMPVIMSAKDQSYAAYEPTLDYSNSTYSF</sequence>
<proteinExistence type="inferred from homology"/>
<feature type="active site" description="Proton acceptor" evidence="5">
    <location>
        <position position="62"/>
    </location>
</feature>
<dbReference type="PANTHER" id="PTHR21047">
    <property type="entry name" value="DTDP-6-DEOXY-D-GLUCOSE-3,5 EPIMERASE"/>
    <property type="match status" value="1"/>
</dbReference>
<dbReference type="GO" id="GO:0019305">
    <property type="term" value="P:dTDP-rhamnose biosynthetic process"/>
    <property type="evidence" value="ECO:0007669"/>
    <property type="project" value="UniProtKB-UniRule"/>
</dbReference>
<evidence type="ECO:0000256" key="6">
    <source>
        <dbReference type="PIRSR" id="PIRSR600888-3"/>
    </source>
</evidence>
<feature type="site" description="Participates in a stacking interaction with the thymidine ring of dTDP-4-oxo-6-deoxyglucose" evidence="6">
    <location>
        <position position="138"/>
    </location>
</feature>
<dbReference type="Pfam" id="PF00908">
    <property type="entry name" value="dTDP_sugar_isom"/>
    <property type="match status" value="1"/>
</dbReference>
<comment type="pathway">
    <text evidence="7">Carbohydrate biosynthesis; dTDP-L-rhamnose biosynthesis.</text>
</comment>
<dbReference type="InterPro" id="IPR011051">
    <property type="entry name" value="RmlC_Cupin_sf"/>
</dbReference>
<feature type="active site" description="Proton donor" evidence="5">
    <location>
        <position position="132"/>
    </location>
</feature>
<dbReference type="NCBIfam" id="TIGR01221">
    <property type="entry name" value="rmlC"/>
    <property type="match status" value="1"/>
</dbReference>
<comment type="function">
    <text evidence="2 7">Catalyzes the epimerization of the C3' and C5'positions of dTDP-6-deoxy-D-xylo-4-hexulose, forming dTDP-6-deoxy-L-lyxo-4-hexulose.</text>
</comment>
<dbReference type="InterPro" id="IPR000888">
    <property type="entry name" value="RmlC-like"/>
</dbReference>
<dbReference type="InterPro" id="IPR014710">
    <property type="entry name" value="RmlC-like_jellyroll"/>
</dbReference>
<evidence type="ECO:0000256" key="7">
    <source>
        <dbReference type="RuleBase" id="RU364069"/>
    </source>
</evidence>
<evidence type="ECO:0000256" key="2">
    <source>
        <dbReference type="ARBA" id="ARBA00001997"/>
    </source>
</evidence>
<evidence type="ECO:0000256" key="3">
    <source>
        <dbReference type="ARBA" id="ARBA00012098"/>
    </source>
</evidence>
<comment type="subunit">
    <text evidence="7">Homodimer.</text>
</comment>
<protein>
    <recommendedName>
        <fullName evidence="4 7">dTDP-4-dehydrorhamnose 3,5-epimerase</fullName>
        <ecNumber evidence="3 7">5.1.3.13</ecNumber>
    </recommendedName>
    <alternativeName>
        <fullName evidence="7">Thymidine diphospho-4-keto-rhamnose 3,5-epimerase</fullName>
    </alternativeName>
</protein>